<organism evidence="10 11">
    <name type="scientific">Peptococcus niger</name>
    <dbReference type="NCBI Taxonomy" id="2741"/>
    <lineage>
        <taxon>Bacteria</taxon>
        <taxon>Bacillati</taxon>
        <taxon>Bacillota</taxon>
        <taxon>Clostridia</taxon>
        <taxon>Eubacteriales</taxon>
        <taxon>Peptococcaceae</taxon>
        <taxon>Peptococcus</taxon>
    </lineage>
</organism>
<dbReference type="Pfam" id="PF00005">
    <property type="entry name" value="ABC_tran"/>
    <property type="match status" value="1"/>
</dbReference>
<dbReference type="Gene3D" id="3.30.70.260">
    <property type="match status" value="1"/>
</dbReference>
<keyword evidence="5 10" id="KW-0067">ATP-binding</keyword>
<dbReference type="PROSITE" id="PS00211">
    <property type="entry name" value="ABC_TRANSPORTER_1"/>
    <property type="match status" value="1"/>
</dbReference>
<dbReference type="SUPFAM" id="SSF55021">
    <property type="entry name" value="ACT-like"/>
    <property type="match status" value="1"/>
</dbReference>
<dbReference type="GO" id="GO:0005524">
    <property type="term" value="F:ATP binding"/>
    <property type="evidence" value="ECO:0007669"/>
    <property type="project" value="UniProtKB-KW"/>
</dbReference>
<evidence type="ECO:0000256" key="1">
    <source>
        <dbReference type="ARBA" id="ARBA00005417"/>
    </source>
</evidence>
<dbReference type="STRING" id="2741.SAMN04489866_10230"/>
<evidence type="ECO:0000256" key="3">
    <source>
        <dbReference type="ARBA" id="ARBA00022475"/>
    </source>
</evidence>
<dbReference type="InterPro" id="IPR041701">
    <property type="entry name" value="MetN_ABC"/>
</dbReference>
<dbReference type="GO" id="GO:0016887">
    <property type="term" value="F:ATP hydrolysis activity"/>
    <property type="evidence" value="ECO:0007669"/>
    <property type="project" value="InterPro"/>
</dbReference>
<dbReference type="GO" id="GO:0006865">
    <property type="term" value="P:amino acid transport"/>
    <property type="evidence" value="ECO:0007669"/>
    <property type="project" value="UniProtKB-KW"/>
</dbReference>
<proteinExistence type="inferred from homology"/>
<dbReference type="Pfam" id="PF09383">
    <property type="entry name" value="NIL"/>
    <property type="match status" value="1"/>
</dbReference>
<dbReference type="InterPro" id="IPR003439">
    <property type="entry name" value="ABC_transporter-like_ATP-bd"/>
</dbReference>
<name>A0A1G6T1T6_PEPNI</name>
<dbReference type="InterPro" id="IPR045865">
    <property type="entry name" value="ACT-like_dom_sf"/>
</dbReference>
<evidence type="ECO:0000313" key="11">
    <source>
        <dbReference type="Proteomes" id="UP000198995"/>
    </source>
</evidence>
<dbReference type="AlphaFoldDB" id="A0A1G6T1T6"/>
<keyword evidence="11" id="KW-1185">Reference proteome</keyword>
<evidence type="ECO:0000256" key="8">
    <source>
        <dbReference type="ARBA" id="ARBA00023136"/>
    </source>
</evidence>
<dbReference type="SMART" id="SM00930">
    <property type="entry name" value="NIL"/>
    <property type="match status" value="1"/>
</dbReference>
<dbReference type="PROSITE" id="PS50893">
    <property type="entry name" value="ABC_TRANSPORTER_2"/>
    <property type="match status" value="1"/>
</dbReference>
<dbReference type="RefSeq" id="WP_091791060.1">
    <property type="nucleotide sequence ID" value="NZ_FNAF01000002.1"/>
</dbReference>
<dbReference type="InterPro" id="IPR017871">
    <property type="entry name" value="ABC_transporter-like_CS"/>
</dbReference>
<dbReference type="InterPro" id="IPR027417">
    <property type="entry name" value="P-loop_NTPase"/>
</dbReference>
<dbReference type="FunFam" id="3.40.50.300:FF:000056">
    <property type="entry name" value="Cell division ATP-binding protein FtsE"/>
    <property type="match status" value="1"/>
</dbReference>
<dbReference type="InterPro" id="IPR003593">
    <property type="entry name" value="AAA+_ATPase"/>
</dbReference>
<evidence type="ECO:0000259" key="9">
    <source>
        <dbReference type="PROSITE" id="PS50893"/>
    </source>
</evidence>
<dbReference type="OrthoDB" id="9802264at2"/>
<keyword evidence="3" id="KW-1003">Cell membrane</keyword>
<dbReference type="EMBL" id="FNAF01000002">
    <property type="protein sequence ID" value="SDD22998.1"/>
    <property type="molecule type" value="Genomic_DNA"/>
</dbReference>
<keyword evidence="8" id="KW-0472">Membrane</keyword>
<keyword evidence="6" id="KW-1278">Translocase</keyword>
<keyword evidence="7" id="KW-0029">Amino-acid transport</keyword>
<dbReference type="SMART" id="SM00382">
    <property type="entry name" value="AAA"/>
    <property type="match status" value="1"/>
</dbReference>
<keyword evidence="4" id="KW-0547">Nucleotide-binding</keyword>
<feature type="domain" description="ABC transporter" evidence="9">
    <location>
        <begin position="10"/>
        <end position="249"/>
    </location>
</feature>
<gene>
    <name evidence="10" type="ORF">SAMN04489866_10230</name>
</gene>
<dbReference type="Gene3D" id="3.40.50.300">
    <property type="entry name" value="P-loop containing nucleotide triphosphate hydrolases"/>
    <property type="match status" value="1"/>
</dbReference>
<dbReference type="PANTHER" id="PTHR43166:SF30">
    <property type="entry name" value="METHIONINE IMPORT ATP-BINDING PROTEIN METN"/>
    <property type="match status" value="1"/>
</dbReference>
<dbReference type="InterPro" id="IPR050086">
    <property type="entry name" value="MetN_ABC_transporter-like"/>
</dbReference>
<accession>A0A1G6T1T6</accession>
<comment type="similarity">
    <text evidence="1">Belongs to the ABC transporter superfamily.</text>
</comment>
<evidence type="ECO:0000256" key="5">
    <source>
        <dbReference type="ARBA" id="ARBA00022840"/>
    </source>
</evidence>
<reference evidence="10 11" key="1">
    <citation type="submission" date="2016-10" db="EMBL/GenBank/DDBJ databases">
        <authorList>
            <person name="de Groot N.N."/>
        </authorList>
    </citation>
    <scope>NUCLEOTIDE SEQUENCE [LARGE SCALE GENOMIC DNA]</scope>
    <source>
        <strain evidence="10 11">DSM 20475</strain>
    </source>
</reference>
<sequence>MEQPAADELIRLYDLSKTFRVKGNTITALENINLSIAPGEIFGIIGMSGAGKSTLVRCMNFLERPSAGGVIFDGQDLGTLSARRLREVRRQMGMIFQQFNLLMQRTALQNVCFPLEIAGTSGEEAKRRGLELLEIVGLSERVHAYPAQLSGGQKQRVAIARALASDPKVLLCDEATSALDPQTTDSILALLKDLSKRMGLTVIVITHEMRVIEEICTRVAVIADHHIAEVGTVKEVFTQPKTEAARRLVYREEGDPINFKDTEGTQLRITFEGGDAFEPILAELILETREPVNILHADTRVIDDCVYGQMVIQLPPTSDVYRVRRYLQAQGVSVEEV</sequence>
<dbReference type="SUPFAM" id="SSF52540">
    <property type="entry name" value="P-loop containing nucleoside triphosphate hydrolases"/>
    <property type="match status" value="1"/>
</dbReference>
<dbReference type="InterPro" id="IPR018449">
    <property type="entry name" value="NIL_domain"/>
</dbReference>
<protein>
    <submittedName>
        <fullName evidence="10">D-methionine transport system ATP-binding protein</fullName>
    </submittedName>
</protein>
<dbReference type="Proteomes" id="UP000198995">
    <property type="component" value="Unassembled WGS sequence"/>
</dbReference>
<dbReference type="CDD" id="cd03258">
    <property type="entry name" value="ABC_MetN_methionine_transporter"/>
    <property type="match status" value="1"/>
</dbReference>
<evidence type="ECO:0000256" key="2">
    <source>
        <dbReference type="ARBA" id="ARBA00022448"/>
    </source>
</evidence>
<dbReference type="GO" id="GO:0005886">
    <property type="term" value="C:plasma membrane"/>
    <property type="evidence" value="ECO:0007669"/>
    <property type="project" value="UniProtKB-ARBA"/>
</dbReference>
<evidence type="ECO:0000256" key="4">
    <source>
        <dbReference type="ARBA" id="ARBA00022741"/>
    </source>
</evidence>
<evidence type="ECO:0000313" key="10">
    <source>
        <dbReference type="EMBL" id="SDD22998.1"/>
    </source>
</evidence>
<keyword evidence="2" id="KW-0813">Transport</keyword>
<dbReference type="PANTHER" id="PTHR43166">
    <property type="entry name" value="AMINO ACID IMPORT ATP-BINDING PROTEIN"/>
    <property type="match status" value="1"/>
</dbReference>
<evidence type="ECO:0000256" key="6">
    <source>
        <dbReference type="ARBA" id="ARBA00022967"/>
    </source>
</evidence>
<evidence type="ECO:0000256" key="7">
    <source>
        <dbReference type="ARBA" id="ARBA00022970"/>
    </source>
</evidence>